<organism evidence="6 7">
    <name type="scientific">Apatococcus fuscideae</name>
    <dbReference type="NCBI Taxonomy" id="2026836"/>
    <lineage>
        <taxon>Eukaryota</taxon>
        <taxon>Viridiplantae</taxon>
        <taxon>Chlorophyta</taxon>
        <taxon>core chlorophytes</taxon>
        <taxon>Trebouxiophyceae</taxon>
        <taxon>Chlorellales</taxon>
        <taxon>Chlorellaceae</taxon>
        <taxon>Apatococcus</taxon>
    </lineage>
</organism>
<reference evidence="6 7" key="1">
    <citation type="journal article" date="2024" name="Nat. Commun.">
        <title>Phylogenomics reveals the evolutionary origins of lichenization in chlorophyte algae.</title>
        <authorList>
            <person name="Puginier C."/>
            <person name="Libourel C."/>
            <person name="Otte J."/>
            <person name="Skaloud P."/>
            <person name="Haon M."/>
            <person name="Grisel S."/>
            <person name="Petersen M."/>
            <person name="Berrin J.G."/>
            <person name="Delaux P.M."/>
            <person name="Dal Grande F."/>
            <person name="Keller J."/>
        </authorList>
    </citation>
    <scope>NUCLEOTIDE SEQUENCE [LARGE SCALE GENOMIC DNA]</scope>
    <source>
        <strain evidence="6 7">SAG 2523</strain>
    </source>
</reference>
<dbReference type="PROSITE" id="PS50280">
    <property type="entry name" value="SET"/>
    <property type="match status" value="1"/>
</dbReference>
<accession>A0AAW1SVN1</accession>
<evidence type="ECO:0000256" key="4">
    <source>
        <dbReference type="SAM" id="MobiDB-lite"/>
    </source>
</evidence>
<feature type="region of interest" description="Disordered" evidence="4">
    <location>
        <begin position="177"/>
        <end position="199"/>
    </location>
</feature>
<feature type="domain" description="SET" evidence="5">
    <location>
        <begin position="1"/>
        <end position="234"/>
    </location>
</feature>
<dbReference type="CDD" id="cd10527">
    <property type="entry name" value="SET_LSMT"/>
    <property type="match status" value="1"/>
</dbReference>
<dbReference type="InterPro" id="IPR046341">
    <property type="entry name" value="SET_dom_sf"/>
</dbReference>
<keyword evidence="2" id="KW-0808">Transferase</keyword>
<dbReference type="Gene3D" id="3.90.1420.10">
    <property type="entry name" value="Rubisco LSMT, substrate-binding domain"/>
    <property type="match status" value="1"/>
</dbReference>
<evidence type="ECO:0000259" key="5">
    <source>
        <dbReference type="PROSITE" id="PS50280"/>
    </source>
</evidence>
<dbReference type="Pfam" id="PF09273">
    <property type="entry name" value="Rubis-subs-bind"/>
    <property type="match status" value="1"/>
</dbReference>
<dbReference type="AlphaFoldDB" id="A0AAW1SVN1"/>
<sequence>MLTRTPGNASSCRTLFAAGTIVPGQVLVKAPEHVLLSTASARRSGLKLDDKAQDLTPTQALAAHLLHEVAKGSKSKWSLYLRQLPRSYNTLCTFSLHEARQLQVAYAVETATAAADTSNNEWRRIKPFLAALGLPHKFCSKPAWLWAISTLASRTMHDPRDPAGSLMPFGDLFNHTPPAAPTEPSFGPQPPSSTGQETVVNSSGDGYLDLHDNVYRLYAHRGYTAGEEVFLSYGALSNLDLLEHYGFVLEDNSHDRALLDPTWLKGCHPPAPHAACWLHPSGRPSWELLSLLRQMFASAAQERSRRHLAAEGKRIGRHSEMAVCKCLQAACRTALSLLPTSLDHDLALMARPEQCQAQEAVVCSETPRCKTTASEQGYGSMPPDPALTGLEQDAAVANDINPAADTGLAGLEHPAVPGNAMKRGLACSVKLSGPWASSSISPTAGICISASEDPAMPDTSLKGGQSCSVRLAAAETPAPSFTENEVLALRWRIEYKRVLMRAYNLAAEIMRSELDEGHH</sequence>
<dbReference type="InterPro" id="IPR015353">
    <property type="entry name" value="Rubisco_LSMT_subst-bd"/>
</dbReference>
<evidence type="ECO:0000256" key="2">
    <source>
        <dbReference type="ARBA" id="ARBA00022679"/>
    </source>
</evidence>
<evidence type="ECO:0000256" key="1">
    <source>
        <dbReference type="ARBA" id="ARBA00022603"/>
    </source>
</evidence>
<evidence type="ECO:0000313" key="7">
    <source>
        <dbReference type="Proteomes" id="UP001485043"/>
    </source>
</evidence>
<evidence type="ECO:0000313" key="6">
    <source>
        <dbReference type="EMBL" id="KAK9858441.1"/>
    </source>
</evidence>
<name>A0AAW1SVN1_9CHLO</name>
<keyword evidence="3" id="KW-0949">S-adenosyl-L-methionine</keyword>
<gene>
    <name evidence="6" type="ORF">WJX84_008343</name>
</gene>
<dbReference type="GO" id="GO:0016279">
    <property type="term" value="F:protein-lysine N-methyltransferase activity"/>
    <property type="evidence" value="ECO:0007669"/>
    <property type="project" value="TreeGrafter"/>
</dbReference>
<proteinExistence type="predicted"/>
<evidence type="ECO:0000256" key="3">
    <source>
        <dbReference type="ARBA" id="ARBA00022691"/>
    </source>
</evidence>
<keyword evidence="7" id="KW-1185">Reference proteome</keyword>
<dbReference type="Gene3D" id="3.90.1410.10">
    <property type="entry name" value="set domain protein methyltransferase, domain 1"/>
    <property type="match status" value="1"/>
</dbReference>
<dbReference type="InterPro" id="IPR001214">
    <property type="entry name" value="SET_dom"/>
</dbReference>
<dbReference type="InterPro" id="IPR050600">
    <property type="entry name" value="SETD3_SETD6_MTase"/>
</dbReference>
<comment type="caution">
    <text evidence="6">The sequence shown here is derived from an EMBL/GenBank/DDBJ whole genome shotgun (WGS) entry which is preliminary data.</text>
</comment>
<dbReference type="PANTHER" id="PTHR13271:SF91">
    <property type="entry name" value="PROTEIN SET DOMAIN GROUP 40"/>
    <property type="match status" value="1"/>
</dbReference>
<dbReference type="SUPFAM" id="SSF81822">
    <property type="entry name" value="RuBisCo LSMT C-terminal, substrate-binding domain"/>
    <property type="match status" value="1"/>
</dbReference>
<dbReference type="Proteomes" id="UP001485043">
    <property type="component" value="Unassembled WGS sequence"/>
</dbReference>
<keyword evidence="1" id="KW-0489">Methyltransferase</keyword>
<protein>
    <recommendedName>
        <fullName evidence="5">SET domain-containing protein</fullName>
    </recommendedName>
</protein>
<dbReference type="InterPro" id="IPR036464">
    <property type="entry name" value="Rubisco_LSMT_subst-bd_sf"/>
</dbReference>
<dbReference type="EMBL" id="JALJOV010000923">
    <property type="protein sequence ID" value="KAK9858441.1"/>
    <property type="molecule type" value="Genomic_DNA"/>
</dbReference>
<dbReference type="GO" id="GO:0032259">
    <property type="term" value="P:methylation"/>
    <property type="evidence" value="ECO:0007669"/>
    <property type="project" value="UniProtKB-KW"/>
</dbReference>
<dbReference type="PANTHER" id="PTHR13271">
    <property type="entry name" value="UNCHARACTERIZED PUTATIVE METHYLTRANSFERASE"/>
    <property type="match status" value="1"/>
</dbReference>
<dbReference type="SUPFAM" id="SSF82199">
    <property type="entry name" value="SET domain"/>
    <property type="match status" value="1"/>
</dbReference>